<name>A0AAJ5BHY6_9GAMM</name>
<organism evidence="1 2">
    <name type="scientific">Pragia fontium DSM 5563 = ATCC 49100</name>
    <dbReference type="NCBI Taxonomy" id="1122977"/>
    <lineage>
        <taxon>Bacteria</taxon>
        <taxon>Pseudomonadati</taxon>
        <taxon>Pseudomonadota</taxon>
        <taxon>Gammaproteobacteria</taxon>
        <taxon>Enterobacterales</taxon>
        <taxon>Budviciaceae</taxon>
        <taxon>Pragia</taxon>
    </lineage>
</organism>
<sequence>MISLVKGRICPNDIWKKKSYRTKFLLRSLLVSRQTLPLLQSLVKYPNLSAILAVQPSLPCKLHRPYLAANLSKKQARKALESHYQSVFSHFPAQLREGMLSKKRYRLADIKGKDDTPLSVSIMSDDRCNREGEITLFVQDHQDITLAKITFTIVRLDGKICLFIGGCQGANQNIDHTIIQQATKVSHGLFPKRMALEGLRSLGRHLHFDHIVAVGDNTHIYHNWRYRIKRKEMHASYDEFWRSQEGEKDLNGYFHLPLSANHKAIEDIASKKRAEYRRRYALLEQLDQEIGKHFTTNNLNNQTDATVQAAVSKSQPEPQN</sequence>
<protein>
    <recommendedName>
        <fullName evidence="3">DUF535 domain-containing protein</fullName>
    </recommendedName>
</protein>
<proteinExistence type="predicted"/>
<dbReference type="Pfam" id="PF04393">
    <property type="entry name" value="DUF535"/>
    <property type="match status" value="1"/>
</dbReference>
<evidence type="ECO:0008006" key="3">
    <source>
        <dbReference type="Google" id="ProtNLM"/>
    </source>
</evidence>
<dbReference type="EMBL" id="FOLW01000008">
    <property type="protein sequence ID" value="SFD14326.1"/>
    <property type="molecule type" value="Genomic_DNA"/>
</dbReference>
<reference evidence="1 2" key="1">
    <citation type="submission" date="2016-10" db="EMBL/GenBank/DDBJ databases">
        <authorList>
            <person name="Varghese N."/>
            <person name="Submissions S."/>
        </authorList>
    </citation>
    <scope>NUCLEOTIDE SEQUENCE [LARGE SCALE GENOMIC DNA]</scope>
    <source>
        <strain evidence="1 2">DSM 5563</strain>
    </source>
</reference>
<dbReference type="AlphaFoldDB" id="A0AAJ5BHY6"/>
<evidence type="ECO:0000313" key="2">
    <source>
        <dbReference type="Proteomes" id="UP000226420"/>
    </source>
</evidence>
<evidence type="ECO:0000313" key="1">
    <source>
        <dbReference type="EMBL" id="SFD14326.1"/>
    </source>
</evidence>
<dbReference type="Proteomes" id="UP000226420">
    <property type="component" value="Unassembled WGS sequence"/>
</dbReference>
<accession>A0AAJ5BHY6</accession>
<dbReference type="PANTHER" id="PTHR38785:SF1">
    <property type="entry name" value="HOMOLOG OF VIRK"/>
    <property type="match status" value="1"/>
</dbReference>
<dbReference type="InterPro" id="IPR007488">
    <property type="entry name" value="DUF535"/>
</dbReference>
<gene>
    <name evidence="1" type="ORF">SAMN02745723_108163</name>
</gene>
<dbReference type="PANTHER" id="PTHR38785">
    <property type="entry name" value="HOMOLOG OF VIRK"/>
    <property type="match status" value="1"/>
</dbReference>
<comment type="caution">
    <text evidence="1">The sequence shown here is derived from an EMBL/GenBank/DDBJ whole genome shotgun (WGS) entry which is preliminary data.</text>
</comment>
<dbReference type="GO" id="GO:0006974">
    <property type="term" value="P:DNA damage response"/>
    <property type="evidence" value="ECO:0007669"/>
    <property type="project" value="TreeGrafter"/>
</dbReference>